<accession>A0ABU6DSB7</accession>
<evidence type="ECO:0000256" key="1">
    <source>
        <dbReference type="ARBA" id="ARBA00004651"/>
    </source>
</evidence>
<comment type="caution">
    <text evidence="8">The sequence shown here is derived from an EMBL/GenBank/DDBJ whole genome shotgun (WGS) entry which is preliminary data.</text>
</comment>
<keyword evidence="9" id="KW-1185">Reference proteome</keyword>
<feature type="transmembrane region" description="Helical" evidence="7">
    <location>
        <begin position="425"/>
        <end position="445"/>
    </location>
</feature>
<dbReference type="Pfam" id="PF04632">
    <property type="entry name" value="FUSC"/>
    <property type="match status" value="1"/>
</dbReference>
<evidence type="ECO:0000256" key="7">
    <source>
        <dbReference type="SAM" id="Phobius"/>
    </source>
</evidence>
<keyword evidence="5 7" id="KW-1133">Transmembrane helix</keyword>
<keyword evidence="3" id="KW-1003">Cell membrane</keyword>
<evidence type="ECO:0000256" key="5">
    <source>
        <dbReference type="ARBA" id="ARBA00022989"/>
    </source>
</evidence>
<feature type="transmembrane region" description="Helical" evidence="7">
    <location>
        <begin position="64"/>
        <end position="84"/>
    </location>
</feature>
<proteinExistence type="predicted"/>
<feature type="transmembrane region" description="Helical" evidence="7">
    <location>
        <begin position="372"/>
        <end position="392"/>
    </location>
</feature>
<evidence type="ECO:0000256" key="2">
    <source>
        <dbReference type="ARBA" id="ARBA00022448"/>
    </source>
</evidence>
<evidence type="ECO:0000256" key="6">
    <source>
        <dbReference type="ARBA" id="ARBA00023136"/>
    </source>
</evidence>
<gene>
    <name evidence="8" type="ORF">I2F25_06585</name>
</gene>
<feature type="transmembrane region" description="Helical" evidence="7">
    <location>
        <begin position="39"/>
        <end position="57"/>
    </location>
</feature>
<reference evidence="8 9" key="1">
    <citation type="submission" date="2019-08" db="EMBL/GenBank/DDBJ databases">
        <title>Five species of Acinetobacter isolated from floral nectar and animal pollinators.</title>
        <authorList>
            <person name="Hendry T.A."/>
        </authorList>
    </citation>
    <scope>NUCLEOTIDE SEQUENCE [LARGE SCALE GENOMIC DNA]</scope>
    <source>
        <strain evidence="8 9">MD18.27</strain>
    </source>
</reference>
<dbReference type="EMBL" id="VTDN01000004">
    <property type="protein sequence ID" value="MEB5476713.1"/>
    <property type="molecule type" value="Genomic_DNA"/>
</dbReference>
<name>A0ABU6DSB7_9GAMM</name>
<dbReference type="Proteomes" id="UP001339883">
    <property type="component" value="Unassembled WGS sequence"/>
</dbReference>
<organism evidence="8 9">
    <name type="scientific">Acinetobacter pollinis</name>
    <dbReference type="NCBI Taxonomy" id="2605270"/>
    <lineage>
        <taxon>Bacteria</taxon>
        <taxon>Pseudomonadati</taxon>
        <taxon>Pseudomonadota</taxon>
        <taxon>Gammaproteobacteria</taxon>
        <taxon>Moraxellales</taxon>
        <taxon>Moraxellaceae</taxon>
        <taxon>Acinetobacter</taxon>
    </lineage>
</organism>
<evidence type="ECO:0000313" key="9">
    <source>
        <dbReference type="Proteomes" id="UP001339883"/>
    </source>
</evidence>
<sequence>MQLIKQLLAFRPSKLDLIFAIKTYIAAMLALYISFDLDLLNPMWSIGTVIIVSNPFSGMVSSKALYRLAGTAIGAVIAIILMPGLINTPWLFSIIIAGWVGFCLYISLLDRTPRSYMLMLSGYTVAMIVFNSINNIDTHNIFDIALARFLEIGIAVICTAVVSAVIFPMHIGPVIQQRVNKNLVSIEELFSHILKNEIEKQNYTQALATVTRDMSEIHTMAVHLWYEKSQLKGMTKPLQEMLHQLSMAVANLVSMSERLKQLDLHDNDFTHTLNQIDESVLSFLRTKDQCNENNLLALPADFEEKFDKLMLNMSPEQETILYSFKMDVRHYIQNVRIVKFIWQQIQQGRKKFPENIIPLTTKYPSLHRDHGVAIRGGLAAALSTLLGISIWILSGWKAGYMLAQMAAVCACILTAIDNPIPALKIFLWGSVVSSVIVFIYAFGIFPNITEFWELAVVLAPTLIVCALLIPTPSLMALGLVLGVTSVMAMNLQNRYAMDAVAFLEGSFGMILGVLCALISIYFIRAMSPEKTASRILTRHYKAMREALYLPYGTKFRIHLRSMMDRIGVLNTKMVQSDQLKMAMNAALIETSAVVEFARLDELASSNTLAPQLHHALGELQQILDDTFRELEEKLSLSHETQQKLMTQLQDVESLVNQNQELQLKQRLKSSLNNIRSSILHADASNHIHVGGAIA</sequence>
<feature type="transmembrane region" description="Helical" evidence="7">
    <location>
        <begin position="90"/>
        <end position="109"/>
    </location>
</feature>
<protein>
    <submittedName>
        <fullName evidence="8">FUSC family protein</fullName>
    </submittedName>
</protein>
<keyword evidence="6 7" id="KW-0472">Membrane</keyword>
<dbReference type="RefSeq" id="WP_325775181.1">
    <property type="nucleotide sequence ID" value="NZ_VTDN01000004.1"/>
</dbReference>
<feature type="transmembrane region" description="Helical" evidence="7">
    <location>
        <begin position="398"/>
        <end position="416"/>
    </location>
</feature>
<keyword evidence="4 7" id="KW-0812">Transmembrane</keyword>
<feature type="transmembrane region" description="Helical" evidence="7">
    <location>
        <begin position="15"/>
        <end position="33"/>
    </location>
</feature>
<feature type="transmembrane region" description="Helical" evidence="7">
    <location>
        <begin position="116"/>
        <end position="133"/>
    </location>
</feature>
<evidence type="ECO:0000313" key="8">
    <source>
        <dbReference type="EMBL" id="MEB5476713.1"/>
    </source>
</evidence>
<dbReference type="PANTHER" id="PTHR30509:SF9">
    <property type="entry name" value="MULTIDRUG RESISTANCE PROTEIN MDTO"/>
    <property type="match status" value="1"/>
</dbReference>
<dbReference type="InterPro" id="IPR006726">
    <property type="entry name" value="PHBA_efflux_AaeB/fusaric-R"/>
</dbReference>
<keyword evidence="2" id="KW-0813">Transport</keyword>
<dbReference type="PANTHER" id="PTHR30509">
    <property type="entry name" value="P-HYDROXYBENZOIC ACID EFFLUX PUMP SUBUNIT-RELATED"/>
    <property type="match status" value="1"/>
</dbReference>
<comment type="subcellular location">
    <subcellularLocation>
        <location evidence="1">Cell membrane</location>
        <topology evidence="1">Multi-pass membrane protein</topology>
    </subcellularLocation>
</comment>
<evidence type="ECO:0000256" key="4">
    <source>
        <dbReference type="ARBA" id="ARBA00022692"/>
    </source>
</evidence>
<evidence type="ECO:0000256" key="3">
    <source>
        <dbReference type="ARBA" id="ARBA00022475"/>
    </source>
</evidence>
<feature type="transmembrane region" description="Helical" evidence="7">
    <location>
        <begin position="145"/>
        <end position="167"/>
    </location>
</feature>
<feature type="transmembrane region" description="Helical" evidence="7">
    <location>
        <begin position="499"/>
        <end position="523"/>
    </location>
</feature>